<sequence>MSVRPLIAALLAVAATFAIAVAPAQAADPIPVTGVDTRLALDPAAGAALTSLGVRVQPTTAATVDETGRVVFPITGGSLTPELKGTVGHSGGLALKKGFVNINVQRFIIDLRGEPKLNVELRGLGIRFDLARLTNISVAAGTGGATVVTADVELTQFAASVLNFAFGTRALTSGFKLGTATATVTLGAAS</sequence>
<protein>
    <submittedName>
        <fullName evidence="2">Uncharacterized protein</fullName>
    </submittedName>
</protein>
<dbReference type="EMBL" id="CP088295">
    <property type="protein sequence ID" value="UUY04561.1"/>
    <property type="molecule type" value="Genomic_DNA"/>
</dbReference>
<reference evidence="3" key="1">
    <citation type="submission" date="2021-11" db="EMBL/GenBank/DDBJ databases">
        <title>Cultivation dependent microbiological survey of springs from the worlds oldest radium mine currently devoted to the extraction of radon-saturated water.</title>
        <authorList>
            <person name="Kapinusova G."/>
            <person name="Smrhova T."/>
            <person name="Strejcek M."/>
            <person name="Suman J."/>
            <person name="Jani K."/>
            <person name="Pajer P."/>
            <person name="Uhlik O."/>
        </authorList>
    </citation>
    <scope>NUCLEOTIDE SEQUENCE [LARGE SCALE GENOMIC DNA]</scope>
    <source>
        <strain evidence="3">J379</strain>
    </source>
</reference>
<evidence type="ECO:0000313" key="3">
    <source>
        <dbReference type="Proteomes" id="UP001058860"/>
    </source>
</evidence>
<accession>A0ABY5PIW5</accession>
<proteinExistence type="predicted"/>
<gene>
    <name evidence="2" type="ORF">LRS13_03220</name>
</gene>
<evidence type="ECO:0000256" key="1">
    <source>
        <dbReference type="SAM" id="SignalP"/>
    </source>
</evidence>
<evidence type="ECO:0000313" key="2">
    <source>
        <dbReference type="EMBL" id="UUY04561.1"/>
    </source>
</evidence>
<feature type="chain" id="PRO_5046486651" evidence="1">
    <location>
        <begin position="27"/>
        <end position="190"/>
    </location>
</feature>
<organism evidence="2 3">
    <name type="scientific">Svornostia abyssi</name>
    <dbReference type="NCBI Taxonomy" id="2898438"/>
    <lineage>
        <taxon>Bacteria</taxon>
        <taxon>Bacillati</taxon>
        <taxon>Actinomycetota</taxon>
        <taxon>Thermoleophilia</taxon>
        <taxon>Solirubrobacterales</taxon>
        <taxon>Baekduiaceae</taxon>
        <taxon>Svornostia</taxon>
    </lineage>
</organism>
<feature type="signal peptide" evidence="1">
    <location>
        <begin position="1"/>
        <end position="26"/>
    </location>
</feature>
<dbReference type="Proteomes" id="UP001058860">
    <property type="component" value="Chromosome"/>
</dbReference>
<keyword evidence="3" id="KW-1185">Reference proteome</keyword>
<keyword evidence="1" id="KW-0732">Signal</keyword>
<name>A0ABY5PIW5_9ACTN</name>
<dbReference type="RefSeq" id="WP_353865042.1">
    <property type="nucleotide sequence ID" value="NZ_CP088295.1"/>
</dbReference>